<dbReference type="AlphaFoldDB" id="A0AAV7VZS1"/>
<keyword evidence="2" id="KW-1185">Reference proteome</keyword>
<reference evidence="1" key="1">
    <citation type="journal article" date="2022" name="bioRxiv">
        <title>Sequencing and chromosome-scale assembly of the giantPleurodeles waltlgenome.</title>
        <authorList>
            <person name="Brown T."/>
            <person name="Elewa A."/>
            <person name="Iarovenko S."/>
            <person name="Subramanian E."/>
            <person name="Araus A.J."/>
            <person name="Petzold A."/>
            <person name="Susuki M."/>
            <person name="Suzuki K.-i.T."/>
            <person name="Hayashi T."/>
            <person name="Toyoda A."/>
            <person name="Oliveira C."/>
            <person name="Osipova E."/>
            <person name="Leigh N.D."/>
            <person name="Simon A."/>
            <person name="Yun M.H."/>
        </authorList>
    </citation>
    <scope>NUCLEOTIDE SEQUENCE</scope>
    <source>
        <strain evidence="1">20211129_DDA</strain>
        <tissue evidence="1">Liver</tissue>
    </source>
</reference>
<gene>
    <name evidence="1" type="ORF">NDU88_000988</name>
</gene>
<dbReference type="EMBL" id="JANPWB010000002">
    <property type="protein sequence ID" value="KAJ1205560.1"/>
    <property type="molecule type" value="Genomic_DNA"/>
</dbReference>
<protein>
    <recommendedName>
        <fullName evidence="3">Reverse transcriptase zinc-binding domain-containing protein</fullName>
    </recommendedName>
</protein>
<accession>A0AAV7VZS1</accession>
<dbReference type="Proteomes" id="UP001066276">
    <property type="component" value="Chromosome 1_2"/>
</dbReference>
<proteinExistence type="predicted"/>
<evidence type="ECO:0000313" key="2">
    <source>
        <dbReference type="Proteomes" id="UP001066276"/>
    </source>
</evidence>
<comment type="caution">
    <text evidence="1">The sequence shown here is derived from an EMBL/GenBank/DDBJ whole genome shotgun (WGS) entry which is preliminary data.</text>
</comment>
<sequence>MHKMGLIEDACCIRCAVPCADFMHRVWNCLGVPHFWNTVFDMLEEITGYSPECSPLTVLLGYVKDVPQDMRNLIALLLLLAKHQETMYWGWRLMPRRAGWLRDAAYCQEQLTAYWQLIPARSSPKYIGSPLEMYLSAWAREVKPAAAMGHGVTDPPDPPAAGVQAL</sequence>
<evidence type="ECO:0008006" key="3">
    <source>
        <dbReference type="Google" id="ProtNLM"/>
    </source>
</evidence>
<evidence type="ECO:0000313" key="1">
    <source>
        <dbReference type="EMBL" id="KAJ1205560.1"/>
    </source>
</evidence>
<name>A0AAV7VZS1_PLEWA</name>
<organism evidence="1 2">
    <name type="scientific">Pleurodeles waltl</name>
    <name type="common">Iberian ribbed newt</name>
    <dbReference type="NCBI Taxonomy" id="8319"/>
    <lineage>
        <taxon>Eukaryota</taxon>
        <taxon>Metazoa</taxon>
        <taxon>Chordata</taxon>
        <taxon>Craniata</taxon>
        <taxon>Vertebrata</taxon>
        <taxon>Euteleostomi</taxon>
        <taxon>Amphibia</taxon>
        <taxon>Batrachia</taxon>
        <taxon>Caudata</taxon>
        <taxon>Salamandroidea</taxon>
        <taxon>Salamandridae</taxon>
        <taxon>Pleurodelinae</taxon>
        <taxon>Pleurodeles</taxon>
    </lineage>
</organism>